<feature type="region of interest" description="Disordered" evidence="1">
    <location>
        <begin position="715"/>
        <end position="764"/>
    </location>
</feature>
<feature type="transmembrane region" description="Helical" evidence="2">
    <location>
        <begin position="431"/>
        <end position="454"/>
    </location>
</feature>
<feature type="region of interest" description="Disordered" evidence="1">
    <location>
        <begin position="611"/>
        <end position="658"/>
    </location>
</feature>
<feature type="domain" description="Phospholipid/glycerol acyltransferase" evidence="3">
    <location>
        <begin position="48"/>
        <end position="268"/>
    </location>
</feature>
<name>A0A292PN29_9PEZI</name>
<sequence length="764" mass="84982">MARQKEFAPMVNWLYDLILWSFSILVDLFFREVHPRGAFRIPRRGPIIFVGAPHANQFVDPLILMRAVRLESRRRIAFLVAEKSMRRKFIGWLSRCVGAVPVARALDMTKPGTGRIYLPDPQQPLKIRGVGTKFTEELVAGGLLVLPPTKGQSAASAEVIEILSDEEVMLKREFKGDIALKQLTQESEEDGKGSKYKVAPKVDQSQVYDAVFQRLNSGGCVGIFPEGGSHDRTELLPLKAGVAIMALGALSANSGCGLKIVPCGLNYFHAHKFRSRAVIEFGAPIEVPKELVDQYSKGEKREAVRALLEMIYNGLLAVTVTSPDYDTLMACPLTPDRPANSEFNAIQAVRRLYKPTNKKLPLPMVVELNRRLVTGYTHYKDDPRIIHLRASVSEYNRQLRLLGLRDHQVEYAKFSFFRVIFTLIYRVGKLVFLGTGALPGFILFAPVFVATRIISHRKAKEALKASTVKIQGKDVMASWKLLVTLALAPILYNFYVVILCWWTYRHRLFGLMPDWMPIIGVAVFGWIWFPSITFAALRFGEIGMDIFKSLRPLVLSLNPTSANTLHKLRQKRAQLAVEVTDLINELGPEIFPDFDSARIISDPFIKPDALPTIHTTSRTRRDSELSSDSNISPTSESGSGAPYTTIGSGSGIGGNSHNIPRNESFGNLGSIGLFASRPVSRARSRSNSGGFPIKALSNIEGAGQFGFDEVSRKISSAMAERRRERSQRRSGSLGWGEEEVDGHGRSASESESESDEEEEDKKMV</sequence>
<feature type="compositionally biased region" description="Acidic residues" evidence="1">
    <location>
        <begin position="750"/>
        <end position="764"/>
    </location>
</feature>
<dbReference type="SUPFAM" id="SSF69593">
    <property type="entry name" value="Glycerol-3-phosphate (1)-acyltransferase"/>
    <property type="match status" value="1"/>
</dbReference>
<dbReference type="AlphaFoldDB" id="A0A292PN29"/>
<dbReference type="GO" id="GO:0004366">
    <property type="term" value="F:glycerol-3-phosphate O-acyltransferase activity"/>
    <property type="evidence" value="ECO:0007669"/>
    <property type="project" value="TreeGrafter"/>
</dbReference>
<dbReference type="CDD" id="cd07992">
    <property type="entry name" value="LPLAT_AAK14816-like"/>
    <property type="match status" value="1"/>
</dbReference>
<evidence type="ECO:0000256" key="2">
    <source>
        <dbReference type="SAM" id="Phobius"/>
    </source>
</evidence>
<dbReference type="InterPro" id="IPR002123">
    <property type="entry name" value="Plipid/glycerol_acylTrfase"/>
</dbReference>
<dbReference type="PANTHER" id="PTHR31605:SF0">
    <property type="entry name" value="GLYCEROL-3-PHOSPHATE O-ACYLTRANSFERASE 1"/>
    <property type="match status" value="1"/>
</dbReference>
<keyword evidence="2" id="KW-1133">Transmembrane helix</keyword>
<evidence type="ECO:0000313" key="5">
    <source>
        <dbReference type="Proteomes" id="UP001412239"/>
    </source>
</evidence>
<dbReference type="GO" id="GO:0008654">
    <property type="term" value="P:phospholipid biosynthetic process"/>
    <property type="evidence" value="ECO:0007669"/>
    <property type="project" value="TreeGrafter"/>
</dbReference>
<feature type="transmembrane region" description="Helical" evidence="2">
    <location>
        <begin position="481"/>
        <end position="504"/>
    </location>
</feature>
<organism evidence="4 5">
    <name type="scientific">Tuber aestivum</name>
    <name type="common">summer truffle</name>
    <dbReference type="NCBI Taxonomy" id="59557"/>
    <lineage>
        <taxon>Eukaryota</taxon>
        <taxon>Fungi</taxon>
        <taxon>Dikarya</taxon>
        <taxon>Ascomycota</taxon>
        <taxon>Pezizomycotina</taxon>
        <taxon>Pezizomycetes</taxon>
        <taxon>Pezizales</taxon>
        <taxon>Tuberaceae</taxon>
        <taxon>Tuber</taxon>
    </lineage>
</organism>
<dbReference type="EMBL" id="LN891098">
    <property type="protein sequence ID" value="CUS09072.1"/>
    <property type="molecule type" value="Genomic_DNA"/>
</dbReference>
<dbReference type="GO" id="GO:0016287">
    <property type="term" value="F:glycerone-phosphate O-acyltransferase activity"/>
    <property type="evidence" value="ECO:0007669"/>
    <property type="project" value="TreeGrafter"/>
</dbReference>
<keyword evidence="5" id="KW-1185">Reference proteome</keyword>
<protein>
    <recommendedName>
        <fullName evidence="3">Phospholipid/glycerol acyltransferase domain-containing protein</fullName>
    </recommendedName>
</protein>
<evidence type="ECO:0000313" key="4">
    <source>
        <dbReference type="EMBL" id="CUS09072.1"/>
    </source>
</evidence>
<feature type="transmembrane region" description="Helical" evidence="2">
    <location>
        <begin position="516"/>
        <end position="539"/>
    </location>
</feature>
<keyword evidence="2" id="KW-0472">Membrane</keyword>
<dbReference type="Proteomes" id="UP001412239">
    <property type="component" value="Unassembled WGS sequence"/>
</dbReference>
<evidence type="ECO:0000256" key="1">
    <source>
        <dbReference type="SAM" id="MobiDB-lite"/>
    </source>
</evidence>
<accession>A0A292PN29</accession>
<reference evidence="4" key="1">
    <citation type="submission" date="2015-10" db="EMBL/GenBank/DDBJ databases">
        <authorList>
            <person name="Regsiter A."/>
            <person name="william w."/>
        </authorList>
    </citation>
    <scope>NUCLEOTIDE SEQUENCE</scope>
    <source>
        <strain evidence="4">Montdore</strain>
    </source>
</reference>
<evidence type="ECO:0000259" key="3">
    <source>
        <dbReference type="SMART" id="SM00563"/>
    </source>
</evidence>
<dbReference type="InterPro" id="IPR052744">
    <property type="entry name" value="GPAT/DAPAT"/>
</dbReference>
<keyword evidence="2" id="KW-0812">Transmembrane</keyword>
<feature type="compositionally biased region" description="Polar residues" evidence="1">
    <location>
        <begin position="626"/>
        <end position="638"/>
    </location>
</feature>
<gene>
    <name evidence="4" type="ORF">GSTUAT00006786001</name>
</gene>
<dbReference type="PANTHER" id="PTHR31605">
    <property type="entry name" value="GLYCEROL-3-PHOSPHATE O-ACYLTRANSFERASE 1"/>
    <property type="match status" value="1"/>
</dbReference>
<dbReference type="Pfam" id="PF01553">
    <property type="entry name" value="Acyltransferase"/>
    <property type="match status" value="1"/>
</dbReference>
<dbReference type="SMART" id="SM00563">
    <property type="entry name" value="PlsC"/>
    <property type="match status" value="1"/>
</dbReference>
<proteinExistence type="predicted"/>